<dbReference type="InterPro" id="IPR050090">
    <property type="entry name" value="Tyrosine_recombinase_XerCD"/>
</dbReference>
<dbReference type="SUPFAM" id="SSF56349">
    <property type="entry name" value="DNA breaking-rejoining enzymes"/>
    <property type="match status" value="1"/>
</dbReference>
<evidence type="ECO:0000256" key="5">
    <source>
        <dbReference type="PROSITE-ProRule" id="PRU01248"/>
    </source>
</evidence>
<dbReference type="InterPro" id="IPR013762">
    <property type="entry name" value="Integrase-like_cat_sf"/>
</dbReference>
<keyword evidence="3 5" id="KW-0238">DNA-binding</keyword>
<evidence type="ECO:0000256" key="4">
    <source>
        <dbReference type="ARBA" id="ARBA00023172"/>
    </source>
</evidence>
<dbReference type="InterPro" id="IPR011946">
    <property type="entry name" value="Integrase_integron-type"/>
</dbReference>
<dbReference type="InterPro" id="IPR010998">
    <property type="entry name" value="Integrase_recombinase_N"/>
</dbReference>
<dbReference type="GO" id="GO:0003677">
    <property type="term" value="F:DNA binding"/>
    <property type="evidence" value="ECO:0007669"/>
    <property type="project" value="UniProtKB-UniRule"/>
</dbReference>
<protein>
    <submittedName>
        <fullName evidence="8">Tyrosine recombinase XerD</fullName>
    </submittedName>
</protein>
<dbReference type="InterPro" id="IPR004107">
    <property type="entry name" value="Integrase_SAM-like_N"/>
</dbReference>
<feature type="domain" description="Tyr recombinase" evidence="6">
    <location>
        <begin position="111"/>
        <end position="324"/>
    </location>
</feature>
<dbReference type="PANTHER" id="PTHR30349:SF64">
    <property type="entry name" value="PROPHAGE INTEGRASE INTD-RELATED"/>
    <property type="match status" value="1"/>
</dbReference>
<dbReference type="Pfam" id="PF13495">
    <property type="entry name" value="Phage_int_SAM_4"/>
    <property type="match status" value="1"/>
</dbReference>
<dbReference type="RefSeq" id="WP_051946894.1">
    <property type="nucleotide sequence ID" value="NZ_JAPWHC010000024.1"/>
</dbReference>
<evidence type="ECO:0000256" key="3">
    <source>
        <dbReference type="ARBA" id="ARBA00023125"/>
    </source>
</evidence>
<dbReference type="EMBL" id="CP020931">
    <property type="protein sequence ID" value="ARM84625.1"/>
    <property type="molecule type" value="Genomic_DNA"/>
</dbReference>
<reference evidence="8 9" key="1">
    <citation type="submission" date="2017-04" db="EMBL/GenBank/DDBJ databases">
        <title>Genome Sequence of Marinobacter salarius strain SMR5 Isolated from a culture of the Diatom Skeletonema marinoi.</title>
        <authorList>
            <person name="Topel M."/>
            <person name="Pinder M.I.M."/>
            <person name="Johansson O.N."/>
            <person name="Kourtchenko O."/>
            <person name="Godhe A."/>
            <person name="Clarke A.K."/>
        </authorList>
    </citation>
    <scope>NUCLEOTIDE SEQUENCE [LARGE SCALE GENOMIC DNA]</scope>
    <source>
        <strain evidence="8 9">SMR5</strain>
    </source>
</reference>
<dbReference type="Gene3D" id="1.10.443.10">
    <property type="entry name" value="Intergrase catalytic core"/>
    <property type="match status" value="1"/>
</dbReference>
<evidence type="ECO:0000256" key="1">
    <source>
        <dbReference type="ARBA" id="ARBA00008857"/>
    </source>
</evidence>
<feature type="domain" description="Core-binding (CB)" evidence="7">
    <location>
        <begin position="7"/>
        <end position="94"/>
    </location>
</feature>
<dbReference type="PROSITE" id="PS51898">
    <property type="entry name" value="TYR_RECOMBINASE"/>
    <property type="match status" value="1"/>
</dbReference>
<accession>A0A1W6KB03</accession>
<name>A0A1W6KB03_9GAMM</name>
<keyword evidence="2" id="KW-0229">DNA integration</keyword>
<dbReference type="PANTHER" id="PTHR30349">
    <property type="entry name" value="PHAGE INTEGRASE-RELATED"/>
    <property type="match status" value="1"/>
</dbReference>
<evidence type="ECO:0000256" key="2">
    <source>
        <dbReference type="ARBA" id="ARBA00022908"/>
    </source>
</evidence>
<dbReference type="NCBIfam" id="TIGR02249">
    <property type="entry name" value="integrase_gron"/>
    <property type="match status" value="1"/>
</dbReference>
<dbReference type="Pfam" id="PF00589">
    <property type="entry name" value="Phage_integrase"/>
    <property type="match status" value="1"/>
</dbReference>
<comment type="similarity">
    <text evidence="1">Belongs to the 'phage' integrase family.</text>
</comment>
<evidence type="ECO:0000313" key="8">
    <source>
        <dbReference type="EMBL" id="ARM84625.1"/>
    </source>
</evidence>
<dbReference type="PROSITE" id="PS51900">
    <property type="entry name" value="CB"/>
    <property type="match status" value="1"/>
</dbReference>
<sequence length="330" mass="37526">MILDVPPKLPDNPTRFMDQLRTLIRSRNMAYKTEQTYCHWIKRFIRFHGMQHPSACSAKEVEQFLSHLAVQRNNSVSTQRTALNALVFLFREFLEQPLDELSFEMARKPRRLPTVFTHDEAKAVINGLEGAPQLVARLMYGSGLRINEALRLRVKDVDFGMQQIIVRSGKGNKDRTTLLPDSLAEPLTLQIDACLVQHKKDLAGGHGEVYMPFSLNQKYPSGGKEPAWQYLFPAAKLSMDPRSGVLRRHHLLDRGVQRAIGLAIREAGVYKQANSHAFRHSFATRLLENGYDIRTIQKLLGHADVRTTEIYTHVVRKGGFGVRSPIDDAF</sequence>
<dbReference type="Proteomes" id="UP000193100">
    <property type="component" value="Chromosome"/>
</dbReference>
<dbReference type="InterPro" id="IPR011010">
    <property type="entry name" value="DNA_brk_join_enz"/>
</dbReference>
<dbReference type="GO" id="GO:0015074">
    <property type="term" value="P:DNA integration"/>
    <property type="evidence" value="ECO:0007669"/>
    <property type="project" value="UniProtKB-KW"/>
</dbReference>
<evidence type="ECO:0000313" key="9">
    <source>
        <dbReference type="Proteomes" id="UP000193100"/>
    </source>
</evidence>
<dbReference type="STRING" id="1420917.AU15_16485"/>
<evidence type="ECO:0000259" key="7">
    <source>
        <dbReference type="PROSITE" id="PS51900"/>
    </source>
</evidence>
<dbReference type="InterPro" id="IPR002104">
    <property type="entry name" value="Integrase_catalytic"/>
</dbReference>
<dbReference type="InterPro" id="IPR044068">
    <property type="entry name" value="CB"/>
</dbReference>
<evidence type="ECO:0000259" key="6">
    <source>
        <dbReference type="PROSITE" id="PS51898"/>
    </source>
</evidence>
<dbReference type="AlphaFoldDB" id="A0A1W6KB03"/>
<proteinExistence type="inferred from homology"/>
<gene>
    <name evidence="8" type="primary">xerD</name>
    <name evidence="8" type="ORF">MARSALSMR5_02564</name>
</gene>
<keyword evidence="4" id="KW-0233">DNA recombination</keyword>
<dbReference type="Gene3D" id="1.10.150.130">
    <property type="match status" value="1"/>
</dbReference>
<dbReference type="GO" id="GO:0006310">
    <property type="term" value="P:DNA recombination"/>
    <property type="evidence" value="ECO:0007669"/>
    <property type="project" value="UniProtKB-KW"/>
</dbReference>
<organism evidence="8 9">
    <name type="scientific">Marinobacter salarius</name>
    <dbReference type="NCBI Taxonomy" id="1420917"/>
    <lineage>
        <taxon>Bacteria</taxon>
        <taxon>Pseudomonadati</taxon>
        <taxon>Pseudomonadota</taxon>
        <taxon>Gammaproteobacteria</taxon>
        <taxon>Pseudomonadales</taxon>
        <taxon>Marinobacteraceae</taxon>
        <taxon>Marinobacter</taxon>
    </lineage>
</organism>